<sequence>MTPRLGIVTIGQAPRTDIVPDLGSAFDGIEPVEHGALDGLDTAAIAALAPEQDEEVLVTRLRDGNPVRLAHHRIRPLVESAVARAEADEVAATLVVCTAPLGNLAHTRPVLAADSLLVHAVAGLAQGRTLGVVCPDPRQQEAALAKWWPHAGVPRTAAADPYGDEAPDAAADAVCRLADEGADLAVLDCMGYTEATRARASDVGSIPVLLARSVVAALAREMVR</sequence>
<protein>
    <submittedName>
        <fullName evidence="1">Protein AroM</fullName>
    </submittedName>
</protein>
<reference evidence="1 2" key="1">
    <citation type="submission" date="2018-03" db="EMBL/GenBank/DDBJ databases">
        <title>Genomic Encyclopedia of Archaeal and Bacterial Type Strains, Phase II (KMG-II): from individual species to whole genera.</title>
        <authorList>
            <person name="Goeker M."/>
        </authorList>
    </citation>
    <scope>NUCLEOTIDE SEQUENCE [LARGE SCALE GENOMIC DNA]</scope>
    <source>
        <strain evidence="1 2">DSM 45312</strain>
    </source>
</reference>
<dbReference type="Proteomes" id="UP000240542">
    <property type="component" value="Unassembled WGS sequence"/>
</dbReference>
<proteinExistence type="predicted"/>
<dbReference type="AlphaFoldDB" id="A0A2P8DTQ3"/>
<dbReference type="EMBL" id="PYGA01000001">
    <property type="protein sequence ID" value="PSL00597.1"/>
    <property type="molecule type" value="Genomic_DNA"/>
</dbReference>
<organism evidence="1 2">
    <name type="scientific">Murinocardiopsis flavida</name>
    <dbReference type="NCBI Taxonomy" id="645275"/>
    <lineage>
        <taxon>Bacteria</taxon>
        <taxon>Bacillati</taxon>
        <taxon>Actinomycetota</taxon>
        <taxon>Actinomycetes</taxon>
        <taxon>Streptosporangiales</taxon>
        <taxon>Nocardiopsidaceae</taxon>
        <taxon>Murinocardiopsis</taxon>
    </lineage>
</organism>
<accession>A0A2P8DTQ3</accession>
<evidence type="ECO:0000313" key="2">
    <source>
        <dbReference type="Proteomes" id="UP000240542"/>
    </source>
</evidence>
<dbReference type="InterPro" id="IPR010843">
    <property type="entry name" value="Uncharacterised_AroM"/>
</dbReference>
<dbReference type="RefSeq" id="WP_106580805.1">
    <property type="nucleotide sequence ID" value="NZ_PYGA01000001.1"/>
</dbReference>
<dbReference type="Pfam" id="PF07302">
    <property type="entry name" value="AroM"/>
    <property type="match status" value="1"/>
</dbReference>
<comment type="caution">
    <text evidence="1">The sequence shown here is derived from an EMBL/GenBank/DDBJ whole genome shotgun (WGS) entry which is preliminary data.</text>
</comment>
<dbReference type="OrthoDB" id="9798683at2"/>
<name>A0A2P8DTQ3_9ACTN</name>
<keyword evidence="2" id="KW-1185">Reference proteome</keyword>
<evidence type="ECO:0000313" key="1">
    <source>
        <dbReference type="EMBL" id="PSL00597.1"/>
    </source>
</evidence>
<gene>
    <name evidence="1" type="ORF">CLV63_10171</name>
</gene>